<dbReference type="OrthoDB" id="6105938at2759"/>
<dbReference type="AlphaFoldDB" id="A0A0K8V0F8"/>
<evidence type="ECO:0000256" key="1">
    <source>
        <dbReference type="ARBA" id="ARBA00022723"/>
    </source>
</evidence>
<dbReference type="InterPro" id="IPR013083">
    <property type="entry name" value="Znf_RING/FYVE/PHD"/>
</dbReference>
<gene>
    <name evidence="6" type="primary">LONRF2_1</name>
    <name evidence="6" type="ORF">c0_g1_i1</name>
</gene>
<dbReference type="InterPro" id="IPR047134">
    <property type="entry name" value="RNF4"/>
</dbReference>
<dbReference type="EMBL" id="GDHF01019925">
    <property type="protein sequence ID" value="JAI32389.1"/>
    <property type="molecule type" value="Transcribed_RNA"/>
</dbReference>
<dbReference type="GeneID" id="108974346"/>
<protein>
    <submittedName>
        <fullName evidence="6">LON peptidase N-terminal domain and RING finger protein 2</fullName>
    </submittedName>
</protein>
<evidence type="ECO:0000256" key="2">
    <source>
        <dbReference type="ARBA" id="ARBA00022771"/>
    </source>
</evidence>
<reference evidence="6" key="1">
    <citation type="submission" date="2015-06" db="EMBL/GenBank/DDBJ databases">
        <authorList>
            <person name="Hoefler B.C."/>
            <person name="Straight P.D."/>
        </authorList>
    </citation>
    <scope>NUCLEOTIDE SEQUENCE</scope>
</reference>
<evidence type="ECO:0000256" key="4">
    <source>
        <dbReference type="PROSITE-ProRule" id="PRU00175"/>
    </source>
</evidence>
<proteinExistence type="predicted"/>
<dbReference type="Gene3D" id="3.30.40.10">
    <property type="entry name" value="Zinc/RING finger domain, C3HC4 (zinc finger)"/>
    <property type="match status" value="1"/>
</dbReference>
<evidence type="ECO:0000313" key="6">
    <source>
        <dbReference type="EMBL" id="JAI32389.1"/>
    </source>
</evidence>
<dbReference type="PROSITE" id="PS00518">
    <property type="entry name" value="ZF_RING_1"/>
    <property type="match status" value="1"/>
</dbReference>
<evidence type="ECO:0000259" key="5">
    <source>
        <dbReference type="PROSITE" id="PS50089"/>
    </source>
</evidence>
<dbReference type="PANTHER" id="PTHR23041:SF78">
    <property type="entry name" value="E3 UBIQUITIN-PROTEIN LIGASE RNF4"/>
    <property type="match status" value="1"/>
</dbReference>
<dbReference type="InterPro" id="IPR001841">
    <property type="entry name" value="Znf_RING"/>
</dbReference>
<dbReference type="SUPFAM" id="SSF57850">
    <property type="entry name" value="RING/U-box"/>
    <property type="match status" value="1"/>
</dbReference>
<keyword evidence="2 4" id="KW-0863">Zinc-finger</keyword>
<dbReference type="Pfam" id="PF13639">
    <property type="entry name" value="zf-RING_2"/>
    <property type="match status" value="1"/>
</dbReference>
<evidence type="ECO:0000256" key="3">
    <source>
        <dbReference type="ARBA" id="ARBA00022833"/>
    </source>
</evidence>
<keyword evidence="3" id="KW-0862">Zinc</keyword>
<dbReference type="PANTHER" id="PTHR23041">
    <property type="entry name" value="RING FINGER DOMAIN-CONTAINING"/>
    <property type="match status" value="1"/>
</dbReference>
<sequence>MSLRRQQPQTKSQLKIQLRSLQPSYNGNINDIASFQTRNNIVGNLEEYNTREPLAVASLVSSVTEVVPVAATSGTSTSVIPSGAATTTDAPAVTEQIANLLNLAQHLLSGVREQQQRQHRRCHRHRRESCLLSVTPYQRPYSGALATSQEHNDSNDNNASGISGTNVNTVSIGETCVVTNDGANSTGRQQSRHKKFCNSVKNSSNSGTSEDNINFQCAVCLNSYLLHRPMVTQCGHLFCKRCIRQCISCQGKCPMCNRKLNSKSMFRVYF</sequence>
<name>A0A0K8V0F8_BACLA</name>
<dbReference type="GO" id="GO:0008270">
    <property type="term" value="F:zinc ion binding"/>
    <property type="evidence" value="ECO:0007669"/>
    <property type="project" value="UniProtKB-KW"/>
</dbReference>
<keyword evidence="1" id="KW-0479">Metal-binding</keyword>
<feature type="domain" description="RING-type" evidence="5">
    <location>
        <begin position="217"/>
        <end position="257"/>
    </location>
</feature>
<organism evidence="6">
    <name type="scientific">Bactrocera latifrons</name>
    <name type="common">Malaysian fruit fly</name>
    <name type="synonym">Chaetodacus latifrons</name>
    <dbReference type="NCBI Taxonomy" id="174628"/>
    <lineage>
        <taxon>Eukaryota</taxon>
        <taxon>Metazoa</taxon>
        <taxon>Ecdysozoa</taxon>
        <taxon>Arthropoda</taxon>
        <taxon>Hexapoda</taxon>
        <taxon>Insecta</taxon>
        <taxon>Pterygota</taxon>
        <taxon>Neoptera</taxon>
        <taxon>Endopterygota</taxon>
        <taxon>Diptera</taxon>
        <taxon>Brachycera</taxon>
        <taxon>Muscomorpha</taxon>
        <taxon>Tephritoidea</taxon>
        <taxon>Tephritidae</taxon>
        <taxon>Bactrocera</taxon>
        <taxon>Bactrocera</taxon>
    </lineage>
</organism>
<accession>A0A0K8V0F8</accession>
<dbReference type="SMART" id="SM00184">
    <property type="entry name" value="RING"/>
    <property type="match status" value="1"/>
</dbReference>
<dbReference type="InterPro" id="IPR017907">
    <property type="entry name" value="Znf_RING_CS"/>
</dbReference>
<dbReference type="PROSITE" id="PS50089">
    <property type="entry name" value="ZF_RING_2"/>
    <property type="match status" value="1"/>
</dbReference>